<dbReference type="Proteomes" id="UP000652761">
    <property type="component" value="Unassembled WGS sequence"/>
</dbReference>
<dbReference type="EMBL" id="NMUH01000096">
    <property type="protein sequence ID" value="MQL71377.1"/>
    <property type="molecule type" value="Genomic_DNA"/>
</dbReference>
<dbReference type="AlphaFoldDB" id="A0A843TMV3"/>
<proteinExistence type="predicted"/>
<evidence type="ECO:0000313" key="2">
    <source>
        <dbReference type="Proteomes" id="UP000652761"/>
    </source>
</evidence>
<keyword evidence="2" id="KW-1185">Reference proteome</keyword>
<sequence length="65" mass="7531">MMPLDQAYRTLLDLKQGLRRKDLQSRTLLRPKGSLIDLNLAQRERAKTNGSFCFALRKSLQKIDV</sequence>
<organism evidence="1 2">
    <name type="scientific">Colocasia esculenta</name>
    <name type="common">Wild taro</name>
    <name type="synonym">Arum esculentum</name>
    <dbReference type="NCBI Taxonomy" id="4460"/>
    <lineage>
        <taxon>Eukaryota</taxon>
        <taxon>Viridiplantae</taxon>
        <taxon>Streptophyta</taxon>
        <taxon>Embryophyta</taxon>
        <taxon>Tracheophyta</taxon>
        <taxon>Spermatophyta</taxon>
        <taxon>Magnoliopsida</taxon>
        <taxon>Liliopsida</taxon>
        <taxon>Araceae</taxon>
        <taxon>Aroideae</taxon>
        <taxon>Colocasieae</taxon>
        <taxon>Colocasia</taxon>
    </lineage>
</organism>
<name>A0A843TMV3_COLES</name>
<protein>
    <submittedName>
        <fullName evidence="1">Uncharacterized protein</fullName>
    </submittedName>
</protein>
<accession>A0A843TMV3</accession>
<gene>
    <name evidence="1" type="ORF">Taro_003695</name>
</gene>
<evidence type="ECO:0000313" key="1">
    <source>
        <dbReference type="EMBL" id="MQL71377.1"/>
    </source>
</evidence>
<comment type="caution">
    <text evidence="1">The sequence shown here is derived from an EMBL/GenBank/DDBJ whole genome shotgun (WGS) entry which is preliminary data.</text>
</comment>
<reference evidence="1" key="1">
    <citation type="submission" date="2017-07" db="EMBL/GenBank/DDBJ databases">
        <title>Taro Niue Genome Assembly and Annotation.</title>
        <authorList>
            <person name="Atibalentja N."/>
            <person name="Keating K."/>
            <person name="Fields C.J."/>
        </authorList>
    </citation>
    <scope>NUCLEOTIDE SEQUENCE</scope>
    <source>
        <strain evidence="1">Niue_2</strain>
        <tissue evidence="1">Leaf</tissue>
    </source>
</reference>